<accession>A0A166JGY4</accession>
<dbReference type="GO" id="GO:0003677">
    <property type="term" value="F:DNA binding"/>
    <property type="evidence" value="ECO:0007669"/>
    <property type="project" value="InterPro"/>
</dbReference>
<dbReference type="InterPro" id="IPR010982">
    <property type="entry name" value="Lambda_DNA-bd_dom_sf"/>
</dbReference>
<feature type="domain" description="HTH cro/C1-type" evidence="1">
    <location>
        <begin position="8"/>
        <end position="63"/>
    </location>
</feature>
<name>A0A166JGY4_NODSP</name>
<evidence type="ECO:0000313" key="2">
    <source>
        <dbReference type="EMBL" id="KZL49699.1"/>
    </source>
</evidence>
<dbReference type="Proteomes" id="UP000076555">
    <property type="component" value="Unassembled WGS sequence"/>
</dbReference>
<proteinExistence type="predicted"/>
<dbReference type="Gene3D" id="1.10.260.40">
    <property type="entry name" value="lambda repressor-like DNA-binding domains"/>
    <property type="match status" value="1"/>
</dbReference>
<reference evidence="2 3" key="1">
    <citation type="submission" date="2016-04" db="EMBL/GenBank/DDBJ databases">
        <title>Draft Genome Assembly of the Bloom-forming Cyanobacterium Nodularia spumigena Strain CENA596 in Shrimp Production Ponds.</title>
        <authorList>
            <person name="Popin R.V."/>
            <person name="Rigonato J."/>
            <person name="Abreu V.A."/>
            <person name="Andreote A.P."/>
            <person name="Silveira S.B."/>
            <person name="Odebrecht C."/>
            <person name="Fiore M.F."/>
        </authorList>
    </citation>
    <scope>NUCLEOTIDE SEQUENCE [LARGE SCALE GENOMIC DNA]</scope>
    <source>
        <strain evidence="2 3">CENA596</strain>
    </source>
</reference>
<protein>
    <submittedName>
        <fullName evidence="2">Transcriptional regulator</fullName>
    </submittedName>
</protein>
<comment type="caution">
    <text evidence="2">The sequence shown here is derived from an EMBL/GenBank/DDBJ whole genome shotgun (WGS) entry which is preliminary data.</text>
</comment>
<dbReference type="InterPro" id="IPR001387">
    <property type="entry name" value="Cro/C1-type_HTH"/>
</dbReference>
<dbReference type="AlphaFoldDB" id="A0A166JGY4"/>
<gene>
    <name evidence="2" type="ORF">A2T98_11425</name>
</gene>
<evidence type="ECO:0000313" key="3">
    <source>
        <dbReference type="Proteomes" id="UP000076555"/>
    </source>
</evidence>
<dbReference type="RefSeq" id="WP_063872875.1">
    <property type="nucleotide sequence ID" value="NZ_CAWMRI010000140.1"/>
</dbReference>
<sequence>MGKAGKALKQVLEIHGISQNKLAVTIGTGRSNVHRWVNEMTDPVAEAVLEIRDALKKISPAAAEEFIRLYLENSSEDEKQP</sequence>
<evidence type="ECO:0000259" key="1">
    <source>
        <dbReference type="PROSITE" id="PS50943"/>
    </source>
</evidence>
<dbReference type="EMBL" id="LWAJ01000140">
    <property type="protein sequence ID" value="KZL49699.1"/>
    <property type="molecule type" value="Genomic_DNA"/>
</dbReference>
<dbReference type="SUPFAM" id="SSF47413">
    <property type="entry name" value="lambda repressor-like DNA-binding domains"/>
    <property type="match status" value="1"/>
</dbReference>
<dbReference type="OrthoDB" id="532186at2"/>
<organism evidence="2 3">
    <name type="scientific">Nodularia spumigena CENA596</name>
    <dbReference type="NCBI Taxonomy" id="1819295"/>
    <lineage>
        <taxon>Bacteria</taxon>
        <taxon>Bacillati</taxon>
        <taxon>Cyanobacteriota</taxon>
        <taxon>Cyanophyceae</taxon>
        <taxon>Nostocales</taxon>
        <taxon>Nodulariaceae</taxon>
        <taxon>Nodularia</taxon>
    </lineage>
</organism>
<dbReference type="CDD" id="cd00093">
    <property type="entry name" value="HTH_XRE"/>
    <property type="match status" value="1"/>
</dbReference>
<dbReference type="PROSITE" id="PS50943">
    <property type="entry name" value="HTH_CROC1"/>
    <property type="match status" value="1"/>
</dbReference>